<feature type="region of interest" description="Disordered" evidence="1">
    <location>
        <begin position="1"/>
        <end position="30"/>
    </location>
</feature>
<evidence type="ECO:0000256" key="1">
    <source>
        <dbReference type="SAM" id="MobiDB-lite"/>
    </source>
</evidence>
<comment type="caution">
    <text evidence="2">The sequence shown here is derived from an EMBL/GenBank/DDBJ whole genome shotgun (WGS) entry which is preliminary data.</text>
</comment>
<reference evidence="2" key="1">
    <citation type="journal article" date="2022" name="bioRxiv">
        <title>Sequencing and chromosome-scale assembly of the giantPleurodeles waltlgenome.</title>
        <authorList>
            <person name="Brown T."/>
            <person name="Elewa A."/>
            <person name="Iarovenko S."/>
            <person name="Subramanian E."/>
            <person name="Araus A.J."/>
            <person name="Petzold A."/>
            <person name="Susuki M."/>
            <person name="Suzuki K.-i.T."/>
            <person name="Hayashi T."/>
            <person name="Toyoda A."/>
            <person name="Oliveira C."/>
            <person name="Osipova E."/>
            <person name="Leigh N.D."/>
            <person name="Simon A."/>
            <person name="Yun M.H."/>
        </authorList>
    </citation>
    <scope>NUCLEOTIDE SEQUENCE</scope>
    <source>
        <strain evidence="2">20211129_DDA</strain>
        <tissue evidence="2">Liver</tissue>
    </source>
</reference>
<dbReference type="EMBL" id="JANPWB010000007">
    <property type="protein sequence ID" value="KAJ1169745.1"/>
    <property type="molecule type" value="Genomic_DNA"/>
</dbReference>
<sequence>MEQYTTPTPLPQRQTHLGGSGEALEEPATVGEPMHVELLAAIHGARVALEEKIETVAVKVKVNLLRADLPKVSEKVKVAAGSIVDLQTERSVDSDSVSRIEIQQDGTMAVVDPEQAVVLAGSSDMEAGVLSVDS</sequence>
<evidence type="ECO:0000313" key="2">
    <source>
        <dbReference type="EMBL" id="KAJ1169745.1"/>
    </source>
</evidence>
<proteinExistence type="predicted"/>
<organism evidence="2 3">
    <name type="scientific">Pleurodeles waltl</name>
    <name type="common">Iberian ribbed newt</name>
    <dbReference type="NCBI Taxonomy" id="8319"/>
    <lineage>
        <taxon>Eukaryota</taxon>
        <taxon>Metazoa</taxon>
        <taxon>Chordata</taxon>
        <taxon>Craniata</taxon>
        <taxon>Vertebrata</taxon>
        <taxon>Euteleostomi</taxon>
        <taxon>Amphibia</taxon>
        <taxon>Batrachia</taxon>
        <taxon>Caudata</taxon>
        <taxon>Salamandroidea</taxon>
        <taxon>Salamandridae</taxon>
        <taxon>Pleurodelinae</taxon>
        <taxon>Pleurodeles</taxon>
    </lineage>
</organism>
<gene>
    <name evidence="2" type="ORF">NDU88_001636</name>
</gene>
<accession>A0AAV7T041</accession>
<keyword evidence="3" id="KW-1185">Reference proteome</keyword>
<name>A0AAV7T041_PLEWA</name>
<dbReference type="AlphaFoldDB" id="A0AAV7T041"/>
<dbReference type="Proteomes" id="UP001066276">
    <property type="component" value="Chromosome 4_1"/>
</dbReference>
<feature type="compositionally biased region" description="Polar residues" evidence="1">
    <location>
        <begin position="1"/>
        <end position="17"/>
    </location>
</feature>
<evidence type="ECO:0000313" key="3">
    <source>
        <dbReference type="Proteomes" id="UP001066276"/>
    </source>
</evidence>
<protein>
    <submittedName>
        <fullName evidence="2">Uncharacterized protein</fullName>
    </submittedName>
</protein>